<dbReference type="InterPro" id="IPR036770">
    <property type="entry name" value="Ankyrin_rpt-contain_sf"/>
</dbReference>
<evidence type="ECO:0000313" key="3">
    <source>
        <dbReference type="Proteomes" id="UP000184300"/>
    </source>
</evidence>
<dbReference type="RefSeq" id="XP_022405792.1">
    <property type="nucleotide sequence ID" value="XM_022543055.1"/>
</dbReference>
<evidence type="ECO:0000313" key="2">
    <source>
        <dbReference type="EMBL" id="OJJ89130.1"/>
    </source>
</evidence>
<dbReference type="SMART" id="SM00248">
    <property type="entry name" value="ANK"/>
    <property type="match status" value="1"/>
</dbReference>
<dbReference type="EMBL" id="KV878888">
    <property type="protein sequence ID" value="OJJ89130.1"/>
    <property type="molecule type" value="Genomic_DNA"/>
</dbReference>
<proteinExistence type="predicted"/>
<keyword evidence="1" id="KW-0040">ANK repeat</keyword>
<dbReference type="PROSITE" id="PS50297">
    <property type="entry name" value="ANK_REP_REGION"/>
    <property type="match status" value="1"/>
</dbReference>
<organism evidence="2 3">
    <name type="scientific">Aspergillus glaucus CBS 516.65</name>
    <dbReference type="NCBI Taxonomy" id="1160497"/>
    <lineage>
        <taxon>Eukaryota</taxon>
        <taxon>Fungi</taxon>
        <taxon>Dikarya</taxon>
        <taxon>Ascomycota</taxon>
        <taxon>Pezizomycotina</taxon>
        <taxon>Eurotiomycetes</taxon>
        <taxon>Eurotiomycetidae</taxon>
        <taxon>Eurotiales</taxon>
        <taxon>Aspergillaceae</taxon>
        <taxon>Aspergillus</taxon>
        <taxon>Aspergillus subgen. Aspergillus</taxon>
    </lineage>
</organism>
<accession>A0A1L9VYX2</accession>
<feature type="repeat" description="ANK" evidence="1">
    <location>
        <begin position="240"/>
        <end position="272"/>
    </location>
</feature>
<dbReference type="Proteomes" id="UP000184300">
    <property type="component" value="Unassembled WGS sequence"/>
</dbReference>
<gene>
    <name evidence="2" type="ORF">ASPGLDRAFT_203243</name>
</gene>
<dbReference type="GeneID" id="34459316"/>
<dbReference type="InterPro" id="IPR002110">
    <property type="entry name" value="Ankyrin_rpt"/>
</dbReference>
<dbReference type="VEuPathDB" id="FungiDB:ASPGLDRAFT_203243"/>
<evidence type="ECO:0000256" key="1">
    <source>
        <dbReference type="PROSITE-ProRule" id="PRU00023"/>
    </source>
</evidence>
<dbReference type="Pfam" id="PF12796">
    <property type="entry name" value="Ank_2"/>
    <property type="match status" value="1"/>
</dbReference>
<reference evidence="3" key="1">
    <citation type="journal article" date="2017" name="Genome Biol.">
        <title>Comparative genomics reveals high biological diversity and specific adaptations in the industrially and medically important fungal genus Aspergillus.</title>
        <authorList>
            <person name="de Vries R.P."/>
            <person name="Riley R."/>
            <person name="Wiebenga A."/>
            <person name="Aguilar-Osorio G."/>
            <person name="Amillis S."/>
            <person name="Uchima C.A."/>
            <person name="Anderluh G."/>
            <person name="Asadollahi M."/>
            <person name="Askin M."/>
            <person name="Barry K."/>
            <person name="Battaglia E."/>
            <person name="Bayram O."/>
            <person name="Benocci T."/>
            <person name="Braus-Stromeyer S.A."/>
            <person name="Caldana C."/>
            <person name="Canovas D."/>
            <person name="Cerqueira G.C."/>
            <person name="Chen F."/>
            <person name="Chen W."/>
            <person name="Choi C."/>
            <person name="Clum A."/>
            <person name="Dos Santos R.A."/>
            <person name="Damasio A.R."/>
            <person name="Diallinas G."/>
            <person name="Emri T."/>
            <person name="Fekete E."/>
            <person name="Flipphi M."/>
            <person name="Freyberg S."/>
            <person name="Gallo A."/>
            <person name="Gournas C."/>
            <person name="Habgood R."/>
            <person name="Hainaut M."/>
            <person name="Harispe M.L."/>
            <person name="Henrissat B."/>
            <person name="Hilden K.S."/>
            <person name="Hope R."/>
            <person name="Hossain A."/>
            <person name="Karabika E."/>
            <person name="Karaffa L."/>
            <person name="Karanyi Z."/>
            <person name="Krasevec N."/>
            <person name="Kuo A."/>
            <person name="Kusch H."/>
            <person name="LaButti K."/>
            <person name="Lagendijk E.L."/>
            <person name="Lapidus A."/>
            <person name="Levasseur A."/>
            <person name="Lindquist E."/>
            <person name="Lipzen A."/>
            <person name="Logrieco A.F."/>
            <person name="MacCabe A."/>
            <person name="Maekelae M.R."/>
            <person name="Malavazi I."/>
            <person name="Melin P."/>
            <person name="Meyer V."/>
            <person name="Mielnichuk N."/>
            <person name="Miskei M."/>
            <person name="Molnar A.P."/>
            <person name="Mule G."/>
            <person name="Ngan C.Y."/>
            <person name="Orejas M."/>
            <person name="Orosz E."/>
            <person name="Ouedraogo J.P."/>
            <person name="Overkamp K.M."/>
            <person name="Park H.-S."/>
            <person name="Perrone G."/>
            <person name="Piumi F."/>
            <person name="Punt P.J."/>
            <person name="Ram A.F."/>
            <person name="Ramon A."/>
            <person name="Rauscher S."/>
            <person name="Record E."/>
            <person name="Riano-Pachon D.M."/>
            <person name="Robert V."/>
            <person name="Roehrig J."/>
            <person name="Ruller R."/>
            <person name="Salamov A."/>
            <person name="Salih N.S."/>
            <person name="Samson R.A."/>
            <person name="Sandor E."/>
            <person name="Sanguinetti M."/>
            <person name="Schuetze T."/>
            <person name="Sepcic K."/>
            <person name="Shelest E."/>
            <person name="Sherlock G."/>
            <person name="Sophianopoulou V."/>
            <person name="Squina F.M."/>
            <person name="Sun H."/>
            <person name="Susca A."/>
            <person name="Todd R.B."/>
            <person name="Tsang A."/>
            <person name="Unkles S.E."/>
            <person name="van de Wiele N."/>
            <person name="van Rossen-Uffink D."/>
            <person name="Oliveira J.V."/>
            <person name="Vesth T.C."/>
            <person name="Visser J."/>
            <person name="Yu J.-H."/>
            <person name="Zhou M."/>
            <person name="Andersen M.R."/>
            <person name="Archer D.B."/>
            <person name="Baker S.E."/>
            <person name="Benoit I."/>
            <person name="Brakhage A.A."/>
            <person name="Braus G.H."/>
            <person name="Fischer R."/>
            <person name="Frisvad J.C."/>
            <person name="Goldman G.H."/>
            <person name="Houbraken J."/>
            <person name="Oakley B."/>
            <person name="Pocsi I."/>
            <person name="Scazzocchio C."/>
            <person name="Seiboth B."/>
            <person name="vanKuyk P.A."/>
            <person name="Wortman J."/>
            <person name="Dyer P.S."/>
            <person name="Grigoriev I.V."/>
        </authorList>
    </citation>
    <scope>NUCLEOTIDE SEQUENCE [LARGE SCALE GENOMIC DNA]</scope>
    <source>
        <strain evidence="3">CBS 516.65</strain>
    </source>
</reference>
<keyword evidence="3" id="KW-1185">Reference proteome</keyword>
<sequence length="337" mass="38644">MSLRYGARIHWLRLGGREAQITAQAILEGCDGRFSPTYKARFTLSNLVPPNSSSSIMDLMHLPPELLCQIIDLAVPEHYFDGLYRRSAVNLRLVNRFFDSQVLWVYAARNFSNQCWMASIRNHDEAMLAFTTRYLLQRPHPAPDPRGNFACLVNYIVDEPVKYDAGDSASSEKLRYEYMHALCKWSTPTFLQLRHYLALPPSGDKQDAVFLAAVYLNKRNLIQDMLQDSRINLKTMKHGYFDTPLHAVTKGRHYDLVYELLQHGADVNQGSILKWAISDNHEDISYLLIQPQYELSRLGLDTSRSTDCSHIRIPVFAFRRSLCGLSTGHDGYREPIT</sequence>
<dbReference type="PROSITE" id="PS50088">
    <property type="entry name" value="ANK_REPEAT"/>
    <property type="match status" value="1"/>
</dbReference>
<dbReference type="OrthoDB" id="4772757at2759"/>
<dbReference type="Gene3D" id="1.25.40.20">
    <property type="entry name" value="Ankyrin repeat-containing domain"/>
    <property type="match status" value="1"/>
</dbReference>
<dbReference type="SUPFAM" id="SSF48403">
    <property type="entry name" value="Ankyrin repeat"/>
    <property type="match status" value="1"/>
</dbReference>
<name>A0A1L9VYX2_ASPGL</name>
<dbReference type="AlphaFoldDB" id="A0A1L9VYX2"/>
<protein>
    <submittedName>
        <fullName evidence="2">Uncharacterized protein</fullName>
    </submittedName>
</protein>